<dbReference type="OMA" id="LWWVSCI"/>
<name>D8LQL2_ECTSI</name>
<keyword evidence="7" id="KW-1185">Reference proteome</keyword>
<keyword evidence="2 5" id="KW-0812">Transmembrane</keyword>
<gene>
    <name evidence="6" type="ORF">Esi_0006_0180</name>
</gene>
<dbReference type="EMBL" id="FN649729">
    <property type="protein sequence ID" value="CBN78776.1"/>
    <property type="molecule type" value="Genomic_DNA"/>
</dbReference>
<feature type="transmembrane region" description="Helical" evidence="5">
    <location>
        <begin position="53"/>
        <end position="73"/>
    </location>
</feature>
<dbReference type="OrthoDB" id="311720at2759"/>
<feature type="transmembrane region" description="Helical" evidence="5">
    <location>
        <begin position="85"/>
        <end position="107"/>
    </location>
</feature>
<accession>D8LQL2</accession>
<keyword evidence="3 5" id="KW-1133">Transmembrane helix</keyword>
<dbReference type="STRING" id="2880.D8LQL2"/>
<dbReference type="EMBL" id="FN648818">
    <property type="protein sequence ID" value="CBN78776.1"/>
    <property type="molecule type" value="Genomic_DNA"/>
</dbReference>
<dbReference type="GO" id="GO:1905515">
    <property type="term" value="P:non-motile cilium assembly"/>
    <property type="evidence" value="ECO:0007669"/>
    <property type="project" value="TreeGrafter"/>
</dbReference>
<feature type="transmembrane region" description="Helical" evidence="5">
    <location>
        <begin position="119"/>
        <end position="141"/>
    </location>
</feature>
<evidence type="ECO:0000313" key="7">
    <source>
        <dbReference type="Proteomes" id="UP000002630"/>
    </source>
</evidence>
<comment type="subcellular location">
    <subcellularLocation>
        <location evidence="1">Membrane</location>
        <topology evidence="1">Multi-pass membrane protein</topology>
    </subcellularLocation>
</comment>
<dbReference type="InParanoid" id="D8LQL2"/>
<organism evidence="6 7">
    <name type="scientific">Ectocarpus siliculosus</name>
    <name type="common">Brown alga</name>
    <name type="synonym">Conferva siliculosa</name>
    <dbReference type="NCBI Taxonomy" id="2880"/>
    <lineage>
        <taxon>Eukaryota</taxon>
        <taxon>Sar</taxon>
        <taxon>Stramenopiles</taxon>
        <taxon>Ochrophyta</taxon>
        <taxon>PX clade</taxon>
        <taxon>Phaeophyceae</taxon>
        <taxon>Ectocarpales</taxon>
        <taxon>Ectocarpaceae</taxon>
        <taxon>Ectocarpus</taxon>
    </lineage>
</organism>
<feature type="transmembrane region" description="Helical" evidence="5">
    <location>
        <begin position="153"/>
        <end position="171"/>
    </location>
</feature>
<evidence type="ECO:0000256" key="4">
    <source>
        <dbReference type="ARBA" id="ARBA00023136"/>
    </source>
</evidence>
<evidence type="ECO:0000256" key="2">
    <source>
        <dbReference type="ARBA" id="ARBA00022692"/>
    </source>
</evidence>
<evidence type="ECO:0000256" key="3">
    <source>
        <dbReference type="ARBA" id="ARBA00022989"/>
    </source>
</evidence>
<protein>
    <submittedName>
        <fullName evidence="6">Similar to putative transmembrane protein 17</fullName>
    </submittedName>
</protein>
<evidence type="ECO:0000256" key="5">
    <source>
        <dbReference type="SAM" id="Phobius"/>
    </source>
</evidence>
<dbReference type="GO" id="GO:0016020">
    <property type="term" value="C:membrane"/>
    <property type="evidence" value="ECO:0007669"/>
    <property type="project" value="UniProtKB-SubCell"/>
</dbReference>
<dbReference type="InterPro" id="IPR019184">
    <property type="entry name" value="Uncharacterised_TM-17"/>
</dbReference>
<dbReference type="Proteomes" id="UP000002630">
    <property type="component" value="Linkage Group LG04"/>
</dbReference>
<evidence type="ECO:0000256" key="1">
    <source>
        <dbReference type="ARBA" id="ARBA00004141"/>
    </source>
</evidence>
<keyword evidence="4 5" id="KW-0472">Membrane</keyword>
<proteinExistence type="predicted"/>
<evidence type="ECO:0000313" key="6">
    <source>
        <dbReference type="EMBL" id="CBN78776.1"/>
    </source>
</evidence>
<dbReference type="GO" id="GO:0035869">
    <property type="term" value="C:ciliary transition zone"/>
    <property type="evidence" value="ECO:0007669"/>
    <property type="project" value="TreeGrafter"/>
</dbReference>
<dbReference type="PANTHER" id="PTHR13531">
    <property type="entry name" value="GEO07735P1-RELATED-RELATED"/>
    <property type="match status" value="1"/>
</dbReference>
<sequence>MFRRRGGAGYQRLRVAATDSTHHDVGVTYRENPSADRSRYASEISSSLSLQILIYYNGLLSLIYFVLGGGLVIEKLYNYRFESELQRTVLAPIFISWAIAEVHRFYFGYKGNIKEMVPHMCAFLLMTVFPQMFCLAFLAFFQEHQFPVDPILGAIHIAFLASETIVGYNGIKAIINKRTAQFFRVAQEEYLLRPASEEHARLL</sequence>
<dbReference type="eggNOG" id="ENOG502SA3U">
    <property type="taxonomic scope" value="Eukaryota"/>
</dbReference>
<dbReference type="AlphaFoldDB" id="D8LQL2"/>
<dbReference type="Pfam" id="PF09799">
    <property type="entry name" value="Transmemb_17"/>
    <property type="match status" value="1"/>
</dbReference>
<reference evidence="6 7" key="1">
    <citation type="journal article" date="2010" name="Nature">
        <title>The Ectocarpus genome and the independent evolution of multicellularity in brown algae.</title>
        <authorList>
            <person name="Cock J.M."/>
            <person name="Sterck L."/>
            <person name="Rouze P."/>
            <person name="Scornet D."/>
            <person name="Allen A.E."/>
            <person name="Amoutzias G."/>
            <person name="Anthouard V."/>
            <person name="Artiguenave F."/>
            <person name="Aury J.M."/>
            <person name="Badger J.H."/>
            <person name="Beszteri B."/>
            <person name="Billiau K."/>
            <person name="Bonnet E."/>
            <person name="Bothwell J.H."/>
            <person name="Bowler C."/>
            <person name="Boyen C."/>
            <person name="Brownlee C."/>
            <person name="Carrano C.J."/>
            <person name="Charrier B."/>
            <person name="Cho G.Y."/>
            <person name="Coelho S.M."/>
            <person name="Collen J."/>
            <person name="Corre E."/>
            <person name="Da Silva C."/>
            <person name="Delage L."/>
            <person name="Delaroque N."/>
            <person name="Dittami S.M."/>
            <person name="Doulbeau S."/>
            <person name="Elias M."/>
            <person name="Farnham G."/>
            <person name="Gachon C.M."/>
            <person name="Gschloessl B."/>
            <person name="Heesch S."/>
            <person name="Jabbari K."/>
            <person name="Jubin C."/>
            <person name="Kawai H."/>
            <person name="Kimura K."/>
            <person name="Kloareg B."/>
            <person name="Kupper F.C."/>
            <person name="Lang D."/>
            <person name="Le Bail A."/>
            <person name="Leblanc C."/>
            <person name="Lerouge P."/>
            <person name="Lohr M."/>
            <person name="Lopez P.J."/>
            <person name="Martens C."/>
            <person name="Maumus F."/>
            <person name="Michel G."/>
            <person name="Miranda-Saavedra D."/>
            <person name="Morales J."/>
            <person name="Moreau H."/>
            <person name="Motomura T."/>
            <person name="Nagasato C."/>
            <person name="Napoli C.A."/>
            <person name="Nelson D.R."/>
            <person name="Nyvall-Collen P."/>
            <person name="Peters A.F."/>
            <person name="Pommier C."/>
            <person name="Potin P."/>
            <person name="Poulain J."/>
            <person name="Quesneville H."/>
            <person name="Read B."/>
            <person name="Rensing S.A."/>
            <person name="Ritter A."/>
            <person name="Rousvoal S."/>
            <person name="Samanta M."/>
            <person name="Samson G."/>
            <person name="Schroeder D.C."/>
            <person name="Segurens B."/>
            <person name="Strittmatter M."/>
            <person name="Tonon T."/>
            <person name="Tregear J.W."/>
            <person name="Valentin K."/>
            <person name="von Dassow P."/>
            <person name="Yamagishi T."/>
            <person name="Van de Peer Y."/>
            <person name="Wincker P."/>
        </authorList>
    </citation>
    <scope>NUCLEOTIDE SEQUENCE [LARGE SCALE GENOMIC DNA]</scope>
    <source>
        <strain evidence="7">Ec32 / CCAP1310/4</strain>
    </source>
</reference>
<dbReference type="PANTHER" id="PTHR13531:SF6">
    <property type="entry name" value="TMEM (HUMAN TRANSMEMBRANE PROTEIN) HOMOLOG"/>
    <property type="match status" value="1"/>
</dbReference>